<name>A0A7G8LIL8_9CAUD</name>
<proteinExistence type="predicted"/>
<sequence length="135" mass="14998">MRCVMSTGTAMHETFEKFVAEVRRLANENPEFIYKPRNVPGQNITCHYVNEDRTGGDCLIGQALFNTGMRTIEQLDEVEGRGAATVLRRYFDAPSALQRWATEVQGAQDDGVPWGEAVRRTDARHAELGGVGAIQ</sequence>
<accession>A0A7G8LIL8</accession>
<protein>
    <submittedName>
        <fullName evidence="1">Uncharacterized protein</fullName>
    </submittedName>
</protein>
<dbReference type="KEGG" id="vg:70080696"/>
<dbReference type="EMBL" id="MT658805">
    <property type="protein sequence ID" value="QNJ57090.1"/>
    <property type="molecule type" value="Genomic_DNA"/>
</dbReference>
<dbReference type="GeneID" id="70080696"/>
<dbReference type="Proteomes" id="UP000515957">
    <property type="component" value="Segment"/>
</dbReference>
<reference evidence="1 2" key="1">
    <citation type="submission" date="2020-06" db="EMBL/GenBank/DDBJ databases">
        <authorList>
            <person name="Herren C.D."/>
            <person name="Smith Caldas M."/>
            <person name="Brooke G.M."/>
            <person name="Cabrera L.J."/>
            <person name="Caudill C.B."/>
            <person name="Ewell K.O."/>
            <person name="Haas C.L."/>
            <person name="Shapland G.L."/>
            <person name="Sitek C.J."/>
            <person name="Thompson J.S."/>
            <person name="Pollenz R.S."/>
            <person name="Garlena R.A."/>
            <person name="Russell D.A."/>
            <person name="Pope W.H."/>
            <person name="Jacobs-Sera D."/>
            <person name="Hatfull G.F."/>
        </authorList>
    </citation>
    <scope>NUCLEOTIDE SEQUENCE [LARGE SCALE GENOMIC DNA]</scope>
</reference>
<gene>
    <name evidence="1" type="primary">47</name>
    <name evidence="1" type="ORF">SEA_RABBITRUN_47</name>
</gene>
<evidence type="ECO:0000313" key="1">
    <source>
        <dbReference type="EMBL" id="QNJ57090.1"/>
    </source>
</evidence>
<dbReference type="RefSeq" id="YP_010246160.1">
    <property type="nucleotide sequence ID" value="NC_060133.1"/>
</dbReference>
<evidence type="ECO:0000313" key="2">
    <source>
        <dbReference type="Proteomes" id="UP000515957"/>
    </source>
</evidence>
<organism evidence="1 2">
    <name type="scientific">Gordonia phage Rabbitrun</name>
    <dbReference type="NCBI Taxonomy" id="2762280"/>
    <lineage>
        <taxon>Viruses</taxon>
        <taxon>Duplodnaviria</taxon>
        <taxon>Heunggongvirae</taxon>
        <taxon>Uroviricota</taxon>
        <taxon>Caudoviricetes</taxon>
        <taxon>Deeyouvirinae</taxon>
        <taxon>Nevillevirus</taxon>
        <taxon>Nevillevirus rabbitrun</taxon>
    </lineage>
</organism>
<keyword evidence="2" id="KW-1185">Reference proteome</keyword>